<accession>A0A0A1UE20</accession>
<sequence length="222" mass="25032">MRVFLVIAILLTISDSKYLKHCMYLDYACKTLASCEFVEFDVCLSIPLPGDQLEYTYSKTLQTIKGEIETFNFDSLDSCEKGINSTQKVSVNEIGVCFSEESMNVINTISDKLDDEKNNAVAYLSNATFSFGNGENEEHCNKPSTVQVIYGLCTEVERNVYSKASIIGDMLTLQMFKDNNCKEVLTTYIQNRCNSCLAEKTNKDIIRHAKVTCLSPEKHDEL</sequence>
<feature type="chain" id="PRO_5001991330" evidence="1">
    <location>
        <begin position="17"/>
        <end position="222"/>
    </location>
</feature>
<dbReference type="OMA" id="CMYFDEE"/>
<dbReference type="OrthoDB" id="26803at2759"/>
<evidence type="ECO:0000313" key="3">
    <source>
        <dbReference type="Proteomes" id="UP000014680"/>
    </source>
</evidence>
<dbReference type="KEGG" id="eiv:EIN_247990"/>
<keyword evidence="1" id="KW-0732">Signal</keyword>
<dbReference type="VEuPathDB" id="AmoebaDB:EIN_247990"/>
<keyword evidence="3" id="KW-1185">Reference proteome</keyword>
<evidence type="ECO:0000313" key="2">
    <source>
        <dbReference type="EMBL" id="ELP94845.1"/>
    </source>
</evidence>
<dbReference type="RefSeq" id="XP_004261616.1">
    <property type="nucleotide sequence ID" value="XM_004261568.1"/>
</dbReference>
<evidence type="ECO:0000256" key="1">
    <source>
        <dbReference type="SAM" id="SignalP"/>
    </source>
</evidence>
<dbReference type="Proteomes" id="UP000014680">
    <property type="component" value="Unassembled WGS sequence"/>
</dbReference>
<protein>
    <submittedName>
        <fullName evidence="2">Uncharacterized protein</fullName>
    </submittedName>
</protein>
<gene>
    <name evidence="2" type="ORF">EIN_247990</name>
</gene>
<organism evidence="2 3">
    <name type="scientific">Entamoeba invadens IP1</name>
    <dbReference type="NCBI Taxonomy" id="370355"/>
    <lineage>
        <taxon>Eukaryota</taxon>
        <taxon>Amoebozoa</taxon>
        <taxon>Evosea</taxon>
        <taxon>Archamoebae</taxon>
        <taxon>Mastigamoebida</taxon>
        <taxon>Entamoebidae</taxon>
        <taxon>Entamoeba</taxon>
    </lineage>
</organism>
<feature type="signal peptide" evidence="1">
    <location>
        <begin position="1"/>
        <end position="16"/>
    </location>
</feature>
<reference evidence="2 3" key="1">
    <citation type="submission" date="2012-10" db="EMBL/GenBank/DDBJ databases">
        <authorList>
            <person name="Zafar N."/>
            <person name="Inman J."/>
            <person name="Hall N."/>
            <person name="Lorenzi H."/>
            <person name="Caler E."/>
        </authorList>
    </citation>
    <scope>NUCLEOTIDE SEQUENCE [LARGE SCALE GENOMIC DNA]</scope>
    <source>
        <strain evidence="2 3">IP1</strain>
    </source>
</reference>
<dbReference type="AlphaFoldDB" id="A0A0A1UE20"/>
<dbReference type="GeneID" id="14894096"/>
<name>A0A0A1UE20_ENTIV</name>
<proteinExistence type="predicted"/>
<dbReference type="EMBL" id="KB206169">
    <property type="protein sequence ID" value="ELP94845.1"/>
    <property type="molecule type" value="Genomic_DNA"/>
</dbReference>